<dbReference type="InterPro" id="IPR006621">
    <property type="entry name" value="Nose-resist-to-fluoxetine_N"/>
</dbReference>
<feature type="signal peptide" evidence="3">
    <location>
        <begin position="1"/>
        <end position="25"/>
    </location>
</feature>
<dbReference type="Pfam" id="PF20146">
    <property type="entry name" value="NRF"/>
    <property type="match status" value="1"/>
</dbReference>
<feature type="transmembrane region" description="Helical" evidence="2">
    <location>
        <begin position="779"/>
        <end position="799"/>
    </location>
</feature>
<dbReference type="Proteomes" id="UP000828236">
    <property type="component" value="Unassembled WGS sequence"/>
</dbReference>
<feature type="transmembrane region" description="Helical" evidence="2">
    <location>
        <begin position="707"/>
        <end position="727"/>
    </location>
</feature>
<feature type="transmembrane region" description="Helical" evidence="2">
    <location>
        <begin position="471"/>
        <end position="489"/>
    </location>
</feature>
<protein>
    <recommendedName>
        <fullName evidence="4">Nose resistant-to-fluoxetine protein N-terminal domain-containing protein</fullName>
    </recommendedName>
</protein>
<feature type="region of interest" description="Disordered" evidence="1">
    <location>
        <begin position="380"/>
        <end position="403"/>
    </location>
</feature>
<feature type="transmembrane region" description="Helical" evidence="2">
    <location>
        <begin position="555"/>
        <end position="577"/>
    </location>
</feature>
<dbReference type="EMBL" id="SDOV01000001">
    <property type="protein sequence ID" value="KAH7644751.1"/>
    <property type="molecule type" value="Genomic_DNA"/>
</dbReference>
<evidence type="ECO:0000256" key="3">
    <source>
        <dbReference type="SAM" id="SignalP"/>
    </source>
</evidence>
<feature type="transmembrane region" description="Helical" evidence="2">
    <location>
        <begin position="346"/>
        <end position="368"/>
    </location>
</feature>
<dbReference type="SMART" id="SM00703">
    <property type="entry name" value="NRF"/>
    <property type="match status" value="1"/>
</dbReference>
<feature type="transmembrane region" description="Helical" evidence="2">
    <location>
        <begin position="656"/>
        <end position="678"/>
    </location>
</feature>
<keyword evidence="3" id="KW-0732">Signal</keyword>
<evidence type="ECO:0000313" key="5">
    <source>
        <dbReference type="EMBL" id="KAH7644751.1"/>
    </source>
</evidence>
<feature type="domain" description="Nose resistant-to-fluoxetine protein N-terminal" evidence="4">
    <location>
        <begin position="178"/>
        <end position="338"/>
    </location>
</feature>
<keyword evidence="2" id="KW-0812">Transmembrane</keyword>
<feature type="transmembrane region" description="Helical" evidence="2">
    <location>
        <begin position="629"/>
        <end position="649"/>
    </location>
</feature>
<feature type="compositionally biased region" description="Basic and acidic residues" evidence="1">
    <location>
        <begin position="383"/>
        <end position="393"/>
    </location>
</feature>
<reference evidence="5" key="2">
    <citation type="journal article" date="2021" name="World Allergy Organ. J.">
        <title>Chromosome-level assembly of Dermatophagoides farinae genome and transcriptome reveals two novel allergens Der f 37 and Der f 39.</title>
        <authorList>
            <person name="Chen J."/>
            <person name="Cai Z."/>
            <person name="Fan D."/>
            <person name="Hu J."/>
            <person name="Hou Y."/>
            <person name="He Y."/>
            <person name="Zhang Z."/>
            <person name="Zhao Z."/>
            <person name="Gao P."/>
            <person name="Hu W."/>
            <person name="Sun J."/>
            <person name="Li J."/>
            <person name="Ji K."/>
        </authorList>
    </citation>
    <scope>NUCLEOTIDE SEQUENCE</scope>
    <source>
        <strain evidence="5">JKM2019</strain>
    </source>
</reference>
<reference evidence="5" key="1">
    <citation type="submission" date="2020-06" db="EMBL/GenBank/DDBJ databases">
        <authorList>
            <person name="Ji K."/>
            <person name="Li J."/>
        </authorList>
    </citation>
    <scope>NUCLEOTIDE SEQUENCE</scope>
    <source>
        <strain evidence="5">JKM2019</strain>
        <tissue evidence="5">Whole body</tissue>
    </source>
</reference>
<evidence type="ECO:0000256" key="2">
    <source>
        <dbReference type="SAM" id="Phobius"/>
    </source>
</evidence>
<feature type="transmembrane region" description="Helical" evidence="2">
    <location>
        <begin position="526"/>
        <end position="543"/>
    </location>
</feature>
<dbReference type="AlphaFoldDB" id="A0A9D4SKJ6"/>
<keyword evidence="2" id="KW-0472">Membrane</keyword>
<sequence length="889" mass="103007">MALLNRFRILSSIFLFVIFCTICNSQSTTIDEINDDYEKSTTTLSTILSSNLNLNHFSWSKSIDNAFDLAFLNDTYAKLINVDRKNSTLINENNDDDDDDQLDDCQIDQFIDDIFPANYQVDSNFDFQKAIWTDNIDQTFVIAHRLIDLGRNFSHRLTPLLQRMSRQLSFLAYELQLSPQCMASLVKIGRAINKNELWSFKFLDAAGKIPSGLLEGTLSSVGDYNQCLEIKSPRSQNENLKQFRGKYCFARPIVPHPRGKIIINKDRSLPFGIPTSLIDEISDALYFFNRSMINIGICIPSTCTADEIQLTLNSILYPITKIPIEIGPESRCDSHDKPIVLDNFQWMAIYIYSGLFLLTILASIYEYFLKRSQQQSLSINDPVKSKNDNDENNNKNIGKNNDIIDNNQLTTVNVNNGNESSISSSSSTSTSTSESLQKHSTISCIIVAFSFVSNLRSLFVSKPNNFGSIDFFRLVMLIETIFMHTYYMGTLTASMAVQKKLFTGLATKTLQDKKYGFLRNFHNTDFFFSLTGLLMAYTTLKFLRKTKGRFNFLQFAINMYLRFYPTIFGVILLYYLLPLWDSGPFWHHMDQYFVYACRHQLLSSMLSYNFYDVDLEFLQNHSFCNMATWWANSCFHLILLSPLILLPLYRLKRGFFSILFLILSIIIGCLISISHLMFNGRPYANQWSRMDSIFYESLYTIYYTWPFIHHISTFVFGMLVGYLILDYPKIYFGGRIGECILTIVFIIMSIVGFQWTYTLHTAPSDLFTLLTKSASDLEIYLNITIGKLLWCSGFMWIFYICCTKREFWSKLFDFPALRPLYNLSLQIYLINLIPAIWLTFRTKDTIDFDDMFMFQQTICNVFLTTVLSFFVHLLFDKPVQNILRILEMK</sequence>
<evidence type="ECO:0000256" key="1">
    <source>
        <dbReference type="SAM" id="MobiDB-lite"/>
    </source>
</evidence>
<feature type="transmembrane region" description="Helical" evidence="2">
    <location>
        <begin position="820"/>
        <end position="840"/>
    </location>
</feature>
<evidence type="ECO:0000259" key="4">
    <source>
        <dbReference type="SMART" id="SM00703"/>
    </source>
</evidence>
<gene>
    <name evidence="5" type="ORF">HUG17_0289</name>
</gene>
<feature type="compositionally biased region" description="Low complexity" evidence="1">
    <location>
        <begin position="394"/>
        <end position="403"/>
    </location>
</feature>
<organism evidence="5">
    <name type="scientific">Dermatophagoides farinae</name>
    <name type="common">American house dust mite</name>
    <dbReference type="NCBI Taxonomy" id="6954"/>
    <lineage>
        <taxon>Eukaryota</taxon>
        <taxon>Metazoa</taxon>
        <taxon>Ecdysozoa</taxon>
        <taxon>Arthropoda</taxon>
        <taxon>Chelicerata</taxon>
        <taxon>Arachnida</taxon>
        <taxon>Acari</taxon>
        <taxon>Acariformes</taxon>
        <taxon>Sarcoptiformes</taxon>
        <taxon>Astigmata</taxon>
        <taxon>Psoroptidia</taxon>
        <taxon>Analgoidea</taxon>
        <taxon>Pyroglyphidae</taxon>
        <taxon>Dermatophagoidinae</taxon>
        <taxon>Dermatophagoides</taxon>
    </lineage>
</organism>
<feature type="transmembrane region" description="Helical" evidence="2">
    <location>
        <begin position="852"/>
        <end position="875"/>
    </location>
</feature>
<feature type="chain" id="PRO_5039435049" description="Nose resistant-to-fluoxetine protein N-terminal domain-containing protein" evidence="3">
    <location>
        <begin position="26"/>
        <end position="889"/>
    </location>
</feature>
<name>A0A9D4SKJ6_DERFA</name>
<dbReference type="PANTHER" id="PTHR11161:SF0">
    <property type="entry name" value="O-ACYLTRANSFERASE LIKE PROTEIN"/>
    <property type="match status" value="1"/>
</dbReference>
<dbReference type="InterPro" id="IPR052728">
    <property type="entry name" value="O2_lipid_transport_reg"/>
</dbReference>
<proteinExistence type="predicted"/>
<dbReference type="PANTHER" id="PTHR11161">
    <property type="entry name" value="O-ACYLTRANSFERASE"/>
    <property type="match status" value="1"/>
</dbReference>
<comment type="caution">
    <text evidence="5">The sequence shown here is derived from an EMBL/GenBank/DDBJ whole genome shotgun (WGS) entry which is preliminary data.</text>
</comment>
<keyword evidence="2" id="KW-1133">Transmembrane helix</keyword>
<feature type="transmembrane region" description="Helical" evidence="2">
    <location>
        <begin position="739"/>
        <end position="759"/>
    </location>
</feature>
<accession>A0A9D4SKJ6</accession>